<dbReference type="PROSITE" id="PS51371">
    <property type="entry name" value="CBS"/>
    <property type="match status" value="3"/>
</dbReference>
<dbReference type="Proteomes" id="UP000236584">
    <property type="component" value="Chromosome"/>
</dbReference>
<dbReference type="EMBL" id="CP026309">
    <property type="protein sequence ID" value="AUV82299.1"/>
    <property type="molecule type" value="Genomic_DNA"/>
</dbReference>
<dbReference type="AlphaFoldDB" id="A0A2I8VMI0"/>
<dbReference type="Gene3D" id="3.10.580.10">
    <property type="entry name" value="CBS-domain"/>
    <property type="match status" value="2"/>
</dbReference>
<dbReference type="InterPro" id="IPR000644">
    <property type="entry name" value="CBS_dom"/>
</dbReference>
<dbReference type="PANTHER" id="PTHR43080">
    <property type="entry name" value="CBS DOMAIN-CONTAINING PROTEIN CBSX3, MITOCHONDRIAL"/>
    <property type="match status" value="1"/>
</dbReference>
<dbReference type="InterPro" id="IPR046342">
    <property type="entry name" value="CBS_dom_sf"/>
</dbReference>
<evidence type="ECO:0000313" key="6">
    <source>
        <dbReference type="Proteomes" id="UP000236584"/>
    </source>
</evidence>
<dbReference type="PANTHER" id="PTHR43080:SF2">
    <property type="entry name" value="CBS DOMAIN-CONTAINING PROTEIN"/>
    <property type="match status" value="1"/>
</dbReference>
<proteinExistence type="predicted"/>
<evidence type="ECO:0000256" key="3">
    <source>
        <dbReference type="SAM" id="MobiDB-lite"/>
    </source>
</evidence>
<feature type="region of interest" description="Disordered" evidence="3">
    <location>
        <begin position="358"/>
        <end position="377"/>
    </location>
</feature>
<name>A0A2I8VMI0_9EURY</name>
<feature type="domain" description="CBS" evidence="4">
    <location>
        <begin position="203"/>
        <end position="265"/>
    </location>
</feature>
<feature type="domain" description="CBS" evidence="4">
    <location>
        <begin position="126"/>
        <end position="183"/>
    </location>
</feature>
<organism evidence="5 6">
    <name type="scientific">Salinigranum rubrum</name>
    <dbReference type="NCBI Taxonomy" id="755307"/>
    <lineage>
        <taxon>Archaea</taxon>
        <taxon>Methanobacteriati</taxon>
        <taxon>Methanobacteriota</taxon>
        <taxon>Stenosarchaea group</taxon>
        <taxon>Halobacteria</taxon>
        <taxon>Halobacteriales</taxon>
        <taxon>Haloferacaceae</taxon>
        <taxon>Salinigranum</taxon>
    </lineage>
</organism>
<feature type="domain" description="CBS" evidence="4">
    <location>
        <begin position="64"/>
        <end position="120"/>
    </location>
</feature>
<feature type="compositionally biased region" description="Basic and acidic residues" evidence="3">
    <location>
        <begin position="358"/>
        <end position="367"/>
    </location>
</feature>
<dbReference type="Pfam" id="PF00571">
    <property type="entry name" value="CBS"/>
    <property type="match status" value="3"/>
</dbReference>
<dbReference type="InterPro" id="IPR051257">
    <property type="entry name" value="Diverse_CBS-Domain"/>
</dbReference>
<protein>
    <submittedName>
        <fullName evidence="5">CBS domain-containing protein</fullName>
    </submittedName>
</protein>
<accession>A0A2I8VMI0</accession>
<evidence type="ECO:0000259" key="4">
    <source>
        <dbReference type="PROSITE" id="PS51371"/>
    </source>
</evidence>
<evidence type="ECO:0000256" key="1">
    <source>
        <dbReference type="ARBA" id="ARBA00023122"/>
    </source>
</evidence>
<gene>
    <name evidence="5" type="ORF">C2R22_12135</name>
</gene>
<dbReference type="SMART" id="SM00116">
    <property type="entry name" value="CBS"/>
    <property type="match status" value="4"/>
</dbReference>
<dbReference type="SUPFAM" id="SSF54631">
    <property type="entry name" value="CBS-domain pair"/>
    <property type="match status" value="2"/>
</dbReference>
<dbReference type="KEGG" id="srub:C2R22_12135"/>
<evidence type="ECO:0000313" key="5">
    <source>
        <dbReference type="EMBL" id="AUV82299.1"/>
    </source>
</evidence>
<evidence type="ECO:0000256" key="2">
    <source>
        <dbReference type="PROSITE-ProRule" id="PRU00703"/>
    </source>
</evidence>
<sequence>MEQSMVTQEYETAEPETRVGAVRSELETATTEAVLVVDEDVTGAVLPRDLLRSRLSDDAEVQSIQRRVPAVDSETGVREVARLLVENETTIAPVFDGEAFRGVVTRDSLLRAVSDSLSAIDVADVYTTEPATVDRKTAMGELVNDLRENDLTRLPVLDDGDLVGVATTDDLVEFVVRSAQAPSAGDRGGEKADLLELPVENVMSRPAETTTPTRTVQSAVERMLETGYDGLAVVTDDTHGDLIGVISKTDVLQALVVAESERLDVQVTNPEYLRTEEREEVPRRIEAIVEKDQKLDVIDAQVDFQKHDEELRGQSLFRCQIRLFTDEDQVAGTGEGYGAADALSTALETLERNVLDLKNQRTAEKPHGQVPQEPSDR</sequence>
<keyword evidence="6" id="KW-1185">Reference proteome</keyword>
<keyword evidence="1 2" id="KW-0129">CBS domain</keyword>
<reference evidence="5 6" key="1">
    <citation type="submission" date="2018-01" db="EMBL/GenBank/DDBJ databases">
        <title>Complete genome sequence of Salinigranum rubrum GX10T, an extremely halophilic archaeon isolated from a marine solar saltern.</title>
        <authorList>
            <person name="Han S."/>
        </authorList>
    </citation>
    <scope>NUCLEOTIDE SEQUENCE [LARGE SCALE GENOMIC DNA]</scope>
    <source>
        <strain evidence="5 6">GX10</strain>
    </source>
</reference>